<comment type="similarity">
    <text evidence="1 7">Belongs to the class-II aminoacyl-tRNA synthetase family.</text>
</comment>
<dbReference type="SUPFAM" id="SSF50249">
    <property type="entry name" value="Nucleic acid-binding proteins"/>
    <property type="match status" value="1"/>
</dbReference>
<dbReference type="GO" id="GO:0005737">
    <property type="term" value="C:cytoplasm"/>
    <property type="evidence" value="ECO:0007669"/>
    <property type="project" value="UniProtKB-SubCell"/>
</dbReference>
<dbReference type="Gene3D" id="2.40.50.140">
    <property type="entry name" value="Nucleic acid-binding proteins"/>
    <property type="match status" value="1"/>
</dbReference>
<dbReference type="HAMAP" id="MF_00534">
    <property type="entry name" value="Asn_tRNA_synth"/>
    <property type="match status" value="1"/>
</dbReference>
<comment type="subunit">
    <text evidence="7">Homodimer.</text>
</comment>
<dbReference type="Pfam" id="PF01336">
    <property type="entry name" value="tRNA_anti-codon"/>
    <property type="match status" value="1"/>
</dbReference>
<gene>
    <name evidence="7" type="primary">asnS</name>
    <name evidence="9" type="ORF">ENW11_04750</name>
</gene>
<dbReference type="InterPro" id="IPR002312">
    <property type="entry name" value="Asp/Asn-tRNA-synth_IIb"/>
</dbReference>
<dbReference type="SUPFAM" id="SSF55681">
    <property type="entry name" value="Class II aaRS and biotin synthetases"/>
    <property type="match status" value="1"/>
</dbReference>
<dbReference type="AlphaFoldDB" id="A0A7V4TFX4"/>
<dbReference type="CDD" id="cd00776">
    <property type="entry name" value="AsxRS_core"/>
    <property type="match status" value="1"/>
</dbReference>
<dbReference type="GO" id="GO:0003676">
    <property type="term" value="F:nucleic acid binding"/>
    <property type="evidence" value="ECO:0007669"/>
    <property type="project" value="InterPro"/>
</dbReference>
<dbReference type="GO" id="GO:0006421">
    <property type="term" value="P:asparaginyl-tRNA aminoacylation"/>
    <property type="evidence" value="ECO:0007669"/>
    <property type="project" value="UniProtKB-UniRule"/>
</dbReference>
<dbReference type="PANTHER" id="PTHR22594">
    <property type="entry name" value="ASPARTYL/LYSYL-TRNA SYNTHETASE"/>
    <property type="match status" value="1"/>
</dbReference>
<keyword evidence="3 7" id="KW-0547">Nucleotide-binding</keyword>
<dbReference type="GO" id="GO:0005524">
    <property type="term" value="F:ATP binding"/>
    <property type="evidence" value="ECO:0007669"/>
    <property type="project" value="UniProtKB-UniRule"/>
</dbReference>
<keyword evidence="7" id="KW-0963">Cytoplasm</keyword>
<feature type="domain" description="Aminoacyl-transfer RNA synthetases class-II family profile" evidence="8">
    <location>
        <begin position="149"/>
        <end position="439"/>
    </location>
</feature>
<evidence type="ECO:0000256" key="5">
    <source>
        <dbReference type="ARBA" id="ARBA00022917"/>
    </source>
</evidence>
<evidence type="ECO:0000256" key="3">
    <source>
        <dbReference type="ARBA" id="ARBA00022741"/>
    </source>
</evidence>
<keyword evidence="2 7" id="KW-0436">Ligase</keyword>
<dbReference type="Pfam" id="PF00152">
    <property type="entry name" value="tRNA-synt_2"/>
    <property type="match status" value="1"/>
</dbReference>
<dbReference type="PANTHER" id="PTHR22594:SF34">
    <property type="entry name" value="ASPARAGINE--TRNA LIGASE, MITOCHONDRIAL-RELATED"/>
    <property type="match status" value="1"/>
</dbReference>
<evidence type="ECO:0000256" key="7">
    <source>
        <dbReference type="HAMAP-Rule" id="MF_00534"/>
    </source>
</evidence>
<dbReference type="InterPro" id="IPR004364">
    <property type="entry name" value="Aa-tRNA-synt_II"/>
</dbReference>
<dbReference type="InterPro" id="IPR004365">
    <property type="entry name" value="NA-bd_OB_tRNA"/>
</dbReference>
<protein>
    <recommendedName>
        <fullName evidence="7">Asparagine--tRNA ligase</fullName>
        <ecNumber evidence="7">6.1.1.22</ecNumber>
    </recommendedName>
    <alternativeName>
        <fullName evidence="7">Asparaginyl-tRNA synthetase</fullName>
        <shortName evidence="7">AsnRS</shortName>
    </alternativeName>
</protein>
<comment type="subcellular location">
    <subcellularLocation>
        <location evidence="7">Cytoplasm</location>
    </subcellularLocation>
</comment>
<evidence type="ECO:0000256" key="1">
    <source>
        <dbReference type="ARBA" id="ARBA00008226"/>
    </source>
</evidence>
<comment type="catalytic activity">
    <reaction evidence="7">
        <text>tRNA(Asn) + L-asparagine + ATP = L-asparaginyl-tRNA(Asn) + AMP + diphosphate + H(+)</text>
        <dbReference type="Rhea" id="RHEA:11180"/>
        <dbReference type="Rhea" id="RHEA-COMP:9659"/>
        <dbReference type="Rhea" id="RHEA-COMP:9674"/>
        <dbReference type="ChEBI" id="CHEBI:15378"/>
        <dbReference type="ChEBI" id="CHEBI:30616"/>
        <dbReference type="ChEBI" id="CHEBI:33019"/>
        <dbReference type="ChEBI" id="CHEBI:58048"/>
        <dbReference type="ChEBI" id="CHEBI:78442"/>
        <dbReference type="ChEBI" id="CHEBI:78515"/>
        <dbReference type="ChEBI" id="CHEBI:456215"/>
        <dbReference type="EC" id="6.1.1.22"/>
    </reaction>
</comment>
<dbReference type="GO" id="GO:0004816">
    <property type="term" value="F:asparagine-tRNA ligase activity"/>
    <property type="evidence" value="ECO:0007669"/>
    <property type="project" value="UniProtKB-UniRule"/>
</dbReference>
<evidence type="ECO:0000256" key="2">
    <source>
        <dbReference type="ARBA" id="ARBA00022598"/>
    </source>
</evidence>
<keyword evidence="5 7" id="KW-0648">Protein biosynthesis</keyword>
<dbReference type="InterPro" id="IPR012340">
    <property type="entry name" value="NA-bd_OB-fold"/>
</dbReference>
<name>A0A7V4TFX4_9BACT</name>
<sequence length="449" mass="52208">MVKSPVFERGWTDGAFPWATIENIDWWEGKDVEIRGWLANRRSSGKIVFLIVRDGTGFIQATVSLGETFSREDLKFLERLPFESAILLRGRVRREPRAPFSGYELEVQGVRVVSLAQEEYPIQKKEHSVEFLMEHRHLWLRSRRQNAILRIRNTIIMGIHEFLQKEGFVLIDPPILTPAACEGTTTLFELEYFDLGKAYLSQSGQLYMEAACMAFGRVYCLAPAFRAEKSKTRRHLTEFWMVEPEAAFFTFEDNLCLQERLVSFVVQKVLAECPRELEILERDTKPLERVTPPFPRISYSEAIELLQRKGFPARWGDDFGGDEETAISEEFDRPVFIHHYPRAIKAFYMQPDPENPDLVLNDDLIAPEGYGEIIGGSERIYDLALLEERLREHNLPREAFEWYLDLRRFGACPHSGFGLGIERTVAWICGVHHIRETIPFPRQIYRIYP</sequence>
<dbReference type="InterPro" id="IPR004522">
    <property type="entry name" value="Asn-tRNA-ligase"/>
</dbReference>
<reference evidence="9" key="1">
    <citation type="journal article" date="2020" name="mSystems">
        <title>Genome- and Community-Level Interaction Insights into Carbon Utilization and Element Cycling Functions of Hydrothermarchaeota in Hydrothermal Sediment.</title>
        <authorList>
            <person name="Zhou Z."/>
            <person name="Liu Y."/>
            <person name="Xu W."/>
            <person name="Pan J."/>
            <person name="Luo Z.H."/>
            <person name="Li M."/>
        </authorList>
    </citation>
    <scope>NUCLEOTIDE SEQUENCE [LARGE SCALE GENOMIC DNA]</scope>
    <source>
        <strain evidence="9">SpSt-82</strain>
    </source>
</reference>
<dbReference type="InterPro" id="IPR006195">
    <property type="entry name" value="aa-tRNA-synth_II"/>
</dbReference>
<keyword evidence="4 7" id="KW-0067">ATP-binding</keyword>
<dbReference type="EMBL" id="DTIY01000031">
    <property type="protein sequence ID" value="HGY39097.1"/>
    <property type="molecule type" value="Genomic_DNA"/>
</dbReference>
<dbReference type="PRINTS" id="PR01042">
    <property type="entry name" value="TRNASYNTHASP"/>
</dbReference>
<evidence type="ECO:0000256" key="6">
    <source>
        <dbReference type="ARBA" id="ARBA00023146"/>
    </source>
</evidence>
<dbReference type="NCBIfam" id="TIGR00457">
    <property type="entry name" value="asnS"/>
    <property type="match status" value="1"/>
</dbReference>
<dbReference type="InterPro" id="IPR045864">
    <property type="entry name" value="aa-tRNA-synth_II/BPL/LPL"/>
</dbReference>
<evidence type="ECO:0000259" key="8">
    <source>
        <dbReference type="PROSITE" id="PS50862"/>
    </source>
</evidence>
<keyword evidence="6 7" id="KW-0030">Aminoacyl-tRNA synthetase</keyword>
<evidence type="ECO:0000313" key="9">
    <source>
        <dbReference type="EMBL" id="HGY39097.1"/>
    </source>
</evidence>
<organism evidence="9">
    <name type="scientific">Candidatus Caldatribacterium saccharofermentans</name>
    <dbReference type="NCBI Taxonomy" id="1454753"/>
    <lineage>
        <taxon>Bacteria</taxon>
        <taxon>Pseudomonadati</taxon>
        <taxon>Atribacterota</taxon>
        <taxon>Atribacteria</taxon>
        <taxon>Atribacterales</taxon>
        <taxon>Candidatus Caldatribacteriaceae</taxon>
        <taxon>Candidatus Caldatribacterium</taxon>
    </lineage>
</organism>
<proteinExistence type="inferred from homology"/>
<dbReference type="PROSITE" id="PS50862">
    <property type="entry name" value="AA_TRNA_LIGASE_II"/>
    <property type="match status" value="1"/>
</dbReference>
<dbReference type="Gene3D" id="3.30.930.10">
    <property type="entry name" value="Bira Bifunctional Protein, Domain 2"/>
    <property type="match status" value="1"/>
</dbReference>
<comment type="caution">
    <text evidence="9">The sequence shown here is derived from an EMBL/GenBank/DDBJ whole genome shotgun (WGS) entry which is preliminary data.</text>
</comment>
<accession>A0A7V4TFX4</accession>
<dbReference type="EC" id="6.1.1.22" evidence="7"/>
<dbReference type="NCBIfam" id="NF003037">
    <property type="entry name" value="PRK03932.1"/>
    <property type="match status" value="1"/>
</dbReference>
<evidence type="ECO:0000256" key="4">
    <source>
        <dbReference type="ARBA" id="ARBA00022840"/>
    </source>
</evidence>